<dbReference type="SMART" id="SM00256">
    <property type="entry name" value="FBOX"/>
    <property type="match status" value="1"/>
</dbReference>
<proteinExistence type="predicted"/>
<dbReference type="InParanoid" id="G0NGN8"/>
<dbReference type="Pfam" id="PF01827">
    <property type="entry name" value="FTH"/>
    <property type="match status" value="1"/>
</dbReference>
<gene>
    <name evidence="2" type="ORF">CAEBREN_10595</name>
</gene>
<feature type="domain" description="F-box" evidence="1">
    <location>
        <begin position="1"/>
        <end position="48"/>
    </location>
</feature>
<evidence type="ECO:0000259" key="1">
    <source>
        <dbReference type="PROSITE" id="PS50181"/>
    </source>
</evidence>
<dbReference type="HOGENOM" id="CLU_030831_3_1_1"/>
<evidence type="ECO:0000313" key="2">
    <source>
        <dbReference type="EMBL" id="EGT60137.1"/>
    </source>
</evidence>
<dbReference type="OrthoDB" id="10661109at2759"/>
<organism evidence="3">
    <name type="scientific">Caenorhabditis brenneri</name>
    <name type="common">Nematode worm</name>
    <dbReference type="NCBI Taxonomy" id="135651"/>
    <lineage>
        <taxon>Eukaryota</taxon>
        <taxon>Metazoa</taxon>
        <taxon>Ecdysozoa</taxon>
        <taxon>Nematoda</taxon>
        <taxon>Chromadorea</taxon>
        <taxon>Rhabditida</taxon>
        <taxon>Rhabditina</taxon>
        <taxon>Rhabditomorpha</taxon>
        <taxon>Rhabditoidea</taxon>
        <taxon>Rhabditidae</taxon>
        <taxon>Peloderinae</taxon>
        <taxon>Caenorhabditis</taxon>
    </lineage>
</organism>
<accession>G0NGN8</accession>
<dbReference type="GO" id="GO:0045087">
    <property type="term" value="P:innate immune response"/>
    <property type="evidence" value="ECO:0007669"/>
    <property type="project" value="TreeGrafter"/>
</dbReference>
<dbReference type="CDD" id="cd22150">
    <property type="entry name" value="F-box_CeFBXA-like"/>
    <property type="match status" value="1"/>
</dbReference>
<name>G0NGN8_CAEBE</name>
<dbReference type="InterPro" id="IPR040161">
    <property type="entry name" value="FB224"/>
</dbReference>
<dbReference type="PANTHER" id="PTHR23015">
    <property type="entry name" value="UNCHARACTERIZED C.ELEGANS PROTEIN"/>
    <property type="match status" value="1"/>
</dbReference>
<dbReference type="AlphaFoldDB" id="G0NGN8"/>
<dbReference type="EMBL" id="GL379882">
    <property type="protein sequence ID" value="EGT60137.1"/>
    <property type="molecule type" value="Genomic_DNA"/>
</dbReference>
<evidence type="ECO:0000313" key="3">
    <source>
        <dbReference type="Proteomes" id="UP000008068"/>
    </source>
</evidence>
<dbReference type="InterPro" id="IPR002900">
    <property type="entry name" value="DUF38/FTH_CAE_spp"/>
</dbReference>
<dbReference type="PANTHER" id="PTHR23015:SF4">
    <property type="entry name" value="DUF38 DOMAIN-CONTAINING PROTEIN-RELATED"/>
    <property type="match status" value="1"/>
</dbReference>
<sequence length="306" mass="35931">MRGLLDMPIDIIEKILKKLEHGERATFRNVSKACRQTFDSINYTFETVEFSGYRNNVWLIIENCLVEYQRRNILRQKDKSIIKKWTVNVKLDEDPWSKALEEFTRIFGNPKHLIQELHFNYKGQLSFITGSLKSLGHQLNVNSFELSRDFDGRYNARGEVQTQTMEILPFLKAGVLEDLSFECLPDLTDHPKMFFKKVIKTDQWKQAKRLYTNFCITNMKLSDLMHFRRLDVDYDSIKTKDAMYIRDNCKNLPGFEKYSFRSNVDSEKILEKFGSEAIVLDDNSIQDGFLLISVTPGLITFEKMNQ</sequence>
<dbReference type="InterPro" id="IPR001810">
    <property type="entry name" value="F-box_dom"/>
</dbReference>
<protein>
    <recommendedName>
        <fullName evidence="1">F-box domain-containing protein</fullName>
    </recommendedName>
</protein>
<reference evidence="3" key="1">
    <citation type="submission" date="2011-07" db="EMBL/GenBank/DDBJ databases">
        <authorList>
            <consortium name="Caenorhabditis brenneri Sequencing and Analysis Consortium"/>
            <person name="Wilson R.K."/>
        </authorList>
    </citation>
    <scope>NUCLEOTIDE SEQUENCE [LARGE SCALE GENOMIC DNA]</scope>
    <source>
        <strain evidence="3">PB2801</strain>
    </source>
</reference>
<dbReference type="OMA" id="YTENDVY"/>
<dbReference type="Pfam" id="PF00646">
    <property type="entry name" value="F-box"/>
    <property type="match status" value="1"/>
</dbReference>
<dbReference type="PROSITE" id="PS50181">
    <property type="entry name" value="FBOX"/>
    <property type="match status" value="1"/>
</dbReference>
<keyword evidence="3" id="KW-1185">Reference proteome</keyword>
<dbReference type="FunCoup" id="G0NGN8">
    <property type="interactions" value="1740"/>
</dbReference>
<dbReference type="Proteomes" id="UP000008068">
    <property type="component" value="Unassembled WGS sequence"/>
</dbReference>